<keyword evidence="3 9" id="KW-0813">Transport</keyword>
<organism evidence="14 15">
    <name type="scientific">Aurantiacibacter zhengii</name>
    <dbReference type="NCBI Taxonomy" id="2307003"/>
    <lineage>
        <taxon>Bacteria</taxon>
        <taxon>Pseudomonadati</taxon>
        <taxon>Pseudomonadota</taxon>
        <taxon>Alphaproteobacteria</taxon>
        <taxon>Sphingomonadales</taxon>
        <taxon>Erythrobacteraceae</taxon>
        <taxon>Aurantiacibacter</taxon>
    </lineage>
</organism>
<comment type="caution">
    <text evidence="14">The sequence shown here is derived from an EMBL/GenBank/DDBJ whole genome shotgun (WGS) entry which is preliminary data.</text>
</comment>
<feature type="binding site" description="covalent" evidence="10">
    <location>
        <position position="259"/>
    </location>
    <ligand>
        <name>heme</name>
        <dbReference type="ChEBI" id="CHEBI:30413"/>
        <label>3</label>
    </ligand>
</feature>
<keyword evidence="5 9" id="KW-0349">Heme</keyword>
<evidence type="ECO:0000256" key="9">
    <source>
        <dbReference type="PIRNR" id="PIRNR000017"/>
    </source>
</evidence>
<evidence type="ECO:0000256" key="3">
    <source>
        <dbReference type="ARBA" id="ARBA00022448"/>
    </source>
</evidence>
<evidence type="ECO:0000256" key="5">
    <source>
        <dbReference type="ARBA" id="ARBA00022617"/>
    </source>
</evidence>
<feature type="binding site" description="axial binding residue" evidence="11">
    <location>
        <position position="323"/>
    </location>
    <ligand>
        <name>heme</name>
        <dbReference type="ChEBI" id="CHEBI:30413"/>
        <label>4</label>
    </ligand>
    <ligandPart>
        <name>Fe</name>
        <dbReference type="ChEBI" id="CHEBI:18248"/>
    </ligandPart>
</feature>
<feature type="binding site" description="axial binding residue" evidence="11">
    <location>
        <position position="122"/>
    </location>
    <ligand>
        <name>heme</name>
        <dbReference type="ChEBI" id="CHEBI:30413"/>
        <label>1</label>
    </ligand>
    <ligandPart>
        <name>Fe</name>
        <dbReference type="ChEBI" id="CHEBI:18248"/>
    </ligandPart>
</feature>
<evidence type="ECO:0000256" key="4">
    <source>
        <dbReference type="ARBA" id="ARBA00022531"/>
    </source>
</evidence>
<feature type="binding site" description="covalent" evidence="10">
    <location>
        <position position="166"/>
    </location>
    <ligand>
        <name>heme</name>
        <dbReference type="ChEBI" id="CHEBI:30413"/>
        <label>2</label>
    </ligand>
</feature>
<dbReference type="OrthoDB" id="9813732at2"/>
<feature type="binding site" description="covalent" evidence="10">
    <location>
        <position position="322"/>
    </location>
    <ligand>
        <name>heme</name>
        <dbReference type="ChEBI" id="CHEBI:30413"/>
        <label>4</label>
    </ligand>
</feature>
<sequence length="386" mass="42297">MKPAPEKSRTSIVGIVALAAAAVTLLFLIVVPKWDAPWDPIESREWGWRGIAMNTFTSERTRTDPLNLIPPEIPAFEPSGQPASAVYQNLQVLGGLDSARFDHLMASITEWVAPEQGCGYCHDLTEGFASDAIYTKQVARTMLQMVRDINSNSRHVGQTGVTCYTCHRGQNIPSKVWLRGAEPKPPMGGIVGMPPPWNRTAENMRDFFPRRPFEDYLLDDKTITGAQARAVSGEVADLSKLEDIYILMMQMSDGMGVNCTFCHNSRAFADWSQSTPARINAWYGIRMVQRLNNDYLVGLQDIFPANKLGPLGDVAKVDCATCHNGMSRPLGGAPMAAGYEALHATGISRDAIVRETAYETRNARMAEIQAPPPDPAGLVQGESDGE</sequence>
<feature type="binding site" description="axial binding residue" evidence="11">
    <location>
        <position position="263"/>
    </location>
    <ligand>
        <name>heme</name>
        <dbReference type="ChEBI" id="CHEBI:30413"/>
        <label>3</label>
    </ligand>
    <ligandPart>
        <name>Fe</name>
        <dbReference type="ChEBI" id="CHEBI:18248"/>
    </ligandPart>
</feature>
<keyword evidence="13" id="KW-1133">Transmembrane helix</keyword>
<gene>
    <name evidence="14" type="ORF">D2V07_03145</name>
</gene>
<evidence type="ECO:0000256" key="1">
    <source>
        <dbReference type="ARBA" id="ARBA00003196"/>
    </source>
</evidence>
<dbReference type="NCBIfam" id="NF040706">
    <property type="entry name" value="photo_cyt_PufC"/>
    <property type="match status" value="1"/>
</dbReference>
<feature type="binding site" description="axial binding residue" evidence="11">
    <location>
        <position position="167"/>
    </location>
    <ligand>
        <name>heme</name>
        <dbReference type="ChEBI" id="CHEBI:30413"/>
        <label>2</label>
    </ligand>
    <ligandPart>
        <name>Fe</name>
        <dbReference type="ChEBI" id="CHEBI:18248"/>
    </ligandPart>
</feature>
<evidence type="ECO:0000256" key="13">
    <source>
        <dbReference type="SAM" id="Phobius"/>
    </source>
</evidence>
<feature type="binding site" description="covalent" evidence="10">
    <location>
        <position position="262"/>
    </location>
    <ligand>
        <name>heme</name>
        <dbReference type="ChEBI" id="CHEBI:30413"/>
        <label>3</label>
    </ligand>
</feature>
<dbReference type="EMBL" id="QXFL01000001">
    <property type="protein sequence ID" value="RIV89247.1"/>
    <property type="molecule type" value="Genomic_DNA"/>
</dbReference>
<dbReference type="GO" id="GO:0005506">
    <property type="term" value="F:iron ion binding"/>
    <property type="evidence" value="ECO:0007669"/>
    <property type="project" value="InterPro"/>
</dbReference>
<keyword evidence="13" id="KW-0812">Transmembrane</keyword>
<keyword evidence="4 9" id="KW-0602">Photosynthesis</keyword>
<dbReference type="RefSeq" id="WP_119584579.1">
    <property type="nucleotide sequence ID" value="NZ_CAWODQ010000001.1"/>
</dbReference>
<dbReference type="InterPro" id="IPR023119">
    <property type="entry name" value="Multihaem_cyt_PRC_cyt_su-like"/>
</dbReference>
<comment type="PTM">
    <text evidence="9 10">Binds 4 heme groups per subunit.</text>
</comment>
<evidence type="ECO:0000256" key="2">
    <source>
        <dbReference type="ARBA" id="ARBA00015978"/>
    </source>
</evidence>
<feature type="binding site" description="axial binding residue" evidence="11">
    <location>
        <position position="142"/>
    </location>
    <ligand>
        <name>heme</name>
        <dbReference type="ChEBI" id="CHEBI:30413"/>
        <label>2</label>
    </ligand>
    <ligandPart>
        <name>Fe</name>
        <dbReference type="ChEBI" id="CHEBI:18248"/>
    </ligandPart>
</feature>
<evidence type="ECO:0000256" key="6">
    <source>
        <dbReference type="ARBA" id="ARBA00022723"/>
    </source>
</evidence>
<protein>
    <recommendedName>
        <fullName evidence="2 9">Photosynthetic reaction center cytochrome c subunit</fullName>
    </recommendedName>
</protein>
<keyword evidence="15" id="KW-1185">Reference proteome</keyword>
<dbReference type="Pfam" id="PF02276">
    <property type="entry name" value="CytoC_RC"/>
    <property type="match status" value="1"/>
</dbReference>
<feature type="binding site" description="covalent" evidence="10">
    <location>
        <position position="163"/>
    </location>
    <ligand>
        <name>heme</name>
        <dbReference type="ChEBI" id="CHEBI:30413"/>
        <label>2</label>
    </ligand>
</feature>
<evidence type="ECO:0000256" key="8">
    <source>
        <dbReference type="ARBA" id="ARBA00023004"/>
    </source>
</evidence>
<feature type="binding site" description="covalent" evidence="10">
    <location>
        <position position="118"/>
    </location>
    <ligand>
        <name>heme</name>
        <dbReference type="ChEBI" id="CHEBI:30413"/>
        <label>1</label>
    </ligand>
</feature>
<comment type="function">
    <text evidence="1 9">The reaction center of purple bacteria contains a tightly bound cytochrome molecule which re-reduces the photo oxidized primary electron donor.</text>
</comment>
<keyword evidence="8 9" id="KW-0408">Iron</keyword>
<keyword evidence="7 9" id="KW-0249">Electron transport</keyword>
<feature type="region of interest" description="Disordered" evidence="12">
    <location>
        <begin position="365"/>
        <end position="386"/>
    </location>
</feature>
<name>A0A418NXB0_9SPHN</name>
<dbReference type="Gene3D" id="1.10.468.10">
    <property type="entry name" value="Photosynthetic Reaction Center, subunit C, domain 2"/>
    <property type="match status" value="2"/>
</dbReference>
<evidence type="ECO:0000256" key="11">
    <source>
        <dbReference type="PIRSR" id="PIRSR000017-2"/>
    </source>
</evidence>
<dbReference type="GO" id="GO:0009055">
    <property type="term" value="F:electron transfer activity"/>
    <property type="evidence" value="ECO:0007669"/>
    <property type="project" value="InterPro"/>
</dbReference>
<keyword evidence="9" id="KW-0674">Reaction center</keyword>
<dbReference type="GO" id="GO:0030077">
    <property type="term" value="C:plasma membrane light-harvesting complex"/>
    <property type="evidence" value="ECO:0007669"/>
    <property type="project" value="InterPro"/>
</dbReference>
<dbReference type="InterPro" id="IPR036280">
    <property type="entry name" value="Multihaem_cyt_sf"/>
</dbReference>
<dbReference type="GO" id="GO:0019684">
    <property type="term" value="P:photosynthesis, light reaction"/>
    <property type="evidence" value="ECO:0007669"/>
    <property type="project" value="InterPro"/>
</dbReference>
<reference evidence="14 15" key="1">
    <citation type="submission" date="2018-08" db="EMBL/GenBank/DDBJ databases">
        <title>Erythrobacter zhengii sp.nov., a bacterium isolated from deep-sea sediment.</title>
        <authorList>
            <person name="Fang C."/>
            <person name="Wu Y.-H."/>
            <person name="Sun C."/>
            <person name="Wang H."/>
            <person name="Cheng H."/>
            <person name="Meng F.-X."/>
            <person name="Wang C.-S."/>
            <person name="Xu X.-W."/>
        </authorList>
    </citation>
    <scope>NUCLEOTIDE SEQUENCE [LARGE SCALE GENOMIC DNA]</scope>
    <source>
        <strain evidence="14 15">V18</strain>
    </source>
</reference>
<feature type="binding site" description="covalent" evidence="10">
    <location>
        <position position="121"/>
    </location>
    <ligand>
        <name>heme</name>
        <dbReference type="ChEBI" id="CHEBI:30413"/>
        <label>1</label>
    </ligand>
</feature>
<keyword evidence="6 9" id="KW-0479">Metal-binding</keyword>
<dbReference type="AlphaFoldDB" id="A0A418NXB0"/>
<dbReference type="SUPFAM" id="SSF48695">
    <property type="entry name" value="Multiheme cytochromes"/>
    <property type="match status" value="1"/>
</dbReference>
<feature type="binding site" description="axial binding residue" evidence="11">
    <location>
        <position position="155"/>
    </location>
    <ligand>
        <name>heme</name>
        <dbReference type="ChEBI" id="CHEBI:30413"/>
        <label>4</label>
    </ligand>
    <ligandPart>
        <name>Fe</name>
        <dbReference type="ChEBI" id="CHEBI:18248"/>
    </ligandPart>
</feature>
<dbReference type="GO" id="GO:0020037">
    <property type="term" value="F:heme binding"/>
    <property type="evidence" value="ECO:0007669"/>
    <property type="project" value="InterPro"/>
</dbReference>
<evidence type="ECO:0000256" key="12">
    <source>
        <dbReference type="SAM" id="MobiDB-lite"/>
    </source>
</evidence>
<evidence type="ECO:0000313" key="14">
    <source>
        <dbReference type="EMBL" id="RIV89247.1"/>
    </source>
</evidence>
<feature type="binding site" description="covalent" evidence="10">
    <location>
        <position position="319"/>
    </location>
    <ligand>
        <name>heme</name>
        <dbReference type="ChEBI" id="CHEBI:30413"/>
        <label>4</label>
    </ligand>
</feature>
<accession>A0A418NXB0</accession>
<dbReference type="CDD" id="cd09224">
    <property type="entry name" value="CytoC_RC"/>
    <property type="match status" value="1"/>
</dbReference>
<proteinExistence type="predicted"/>
<evidence type="ECO:0000256" key="7">
    <source>
        <dbReference type="ARBA" id="ARBA00022982"/>
    </source>
</evidence>
<feature type="binding site" description="axial binding residue" evidence="11">
    <location>
        <position position="105"/>
    </location>
    <ligand>
        <name>heme</name>
        <dbReference type="ChEBI" id="CHEBI:30413"/>
        <label>1</label>
    </ligand>
    <ligandPart>
        <name>Fe</name>
        <dbReference type="ChEBI" id="CHEBI:18248"/>
    </ligandPart>
</feature>
<evidence type="ECO:0000256" key="10">
    <source>
        <dbReference type="PIRSR" id="PIRSR000017-1"/>
    </source>
</evidence>
<dbReference type="InterPro" id="IPR003158">
    <property type="entry name" value="Photosyn_RC_cyt_c-su"/>
</dbReference>
<keyword evidence="13" id="KW-0472">Membrane</keyword>
<feature type="transmembrane region" description="Helical" evidence="13">
    <location>
        <begin position="12"/>
        <end position="31"/>
    </location>
</feature>
<dbReference type="Proteomes" id="UP000286576">
    <property type="component" value="Unassembled WGS sequence"/>
</dbReference>
<dbReference type="PIRSF" id="PIRSF000017">
    <property type="entry name" value="RC_cytochrome"/>
    <property type="match status" value="1"/>
</dbReference>
<feature type="binding site" description="axial binding residue" evidence="11">
    <location>
        <position position="248"/>
    </location>
    <ligand>
        <name>heme</name>
        <dbReference type="ChEBI" id="CHEBI:30413"/>
        <label>3</label>
    </ligand>
    <ligandPart>
        <name>Fe</name>
        <dbReference type="ChEBI" id="CHEBI:18248"/>
    </ligandPart>
</feature>
<evidence type="ECO:0000313" key="15">
    <source>
        <dbReference type="Proteomes" id="UP000286576"/>
    </source>
</evidence>